<comment type="caution">
    <text evidence="4">The sequence shown here is derived from an EMBL/GenBank/DDBJ whole genome shotgun (WGS) entry which is preliminary data.</text>
</comment>
<evidence type="ECO:0000256" key="2">
    <source>
        <dbReference type="ARBA" id="ARBA00023860"/>
    </source>
</evidence>
<feature type="domain" description="Protein kinase" evidence="3">
    <location>
        <begin position="8"/>
        <end position="280"/>
    </location>
</feature>
<reference evidence="4" key="1">
    <citation type="submission" date="2021-01" db="EMBL/GenBank/DDBJ databases">
        <authorList>
            <consortium name="Genoscope - CEA"/>
            <person name="William W."/>
        </authorList>
    </citation>
    <scope>NUCLEOTIDE SEQUENCE</scope>
</reference>
<dbReference type="GO" id="GO:0005524">
    <property type="term" value="F:ATP binding"/>
    <property type="evidence" value="ECO:0007669"/>
    <property type="project" value="InterPro"/>
</dbReference>
<dbReference type="AlphaFoldDB" id="A0A8S1PAC0"/>
<dbReference type="InterPro" id="IPR050235">
    <property type="entry name" value="CK1_Ser-Thr_kinase"/>
</dbReference>
<dbReference type="InterPro" id="IPR008271">
    <property type="entry name" value="Ser/Thr_kinase_AS"/>
</dbReference>
<dbReference type="EMBL" id="CAJJDM010000113">
    <property type="protein sequence ID" value="CAD8099781.1"/>
    <property type="molecule type" value="Genomic_DNA"/>
</dbReference>
<dbReference type="OMA" id="QQTMPDY"/>
<evidence type="ECO:0000313" key="5">
    <source>
        <dbReference type="Proteomes" id="UP000688137"/>
    </source>
</evidence>
<dbReference type="SMART" id="SM00220">
    <property type="entry name" value="S_TKc"/>
    <property type="match status" value="1"/>
</dbReference>
<gene>
    <name evidence="4" type="ORF">PPRIM_AZ9-3.1.T1100137</name>
</gene>
<dbReference type="Pfam" id="PF00069">
    <property type="entry name" value="Pkinase"/>
    <property type="match status" value="1"/>
</dbReference>
<protein>
    <recommendedName>
        <fullName evidence="2">Casein kinase I</fullName>
        <ecNumber evidence="1">2.7.11.1</ecNumber>
    </recommendedName>
</protein>
<evidence type="ECO:0000313" key="4">
    <source>
        <dbReference type="EMBL" id="CAD8099781.1"/>
    </source>
</evidence>
<sequence>MYLQNCNYKILSNIGSGSGHQVFKVQNNQTSRILALKIEKNPNLGQLDGEIQKLKELDGIKGIPQLIDFGKTKDSKSYIITPLLKRNLQEIAKESLPTLHCTLAIGLSLIEILHQVHKKGILHLDIKPENIMISQPYINIPVDEILQPGFIQLIDFGLSQKFGHKPFLNKVFVGSLRYASRQAHKGNQLGYKDDLESLLYVLVYLRNQKLPWQSLKQQQSQQLEIKKIGEMKEAIFNTSVLSQKFPPQFSQFKQYIETLTQQTMPDYEYIKNLFRSMLSFGDQSSSAKLGCSVTLSQSIKETKQNQNTDHILMLLANLPNNDSIDIPEDHIDIETSIVFISDLISSYPTSSIKSITDIKF</sequence>
<proteinExistence type="predicted"/>
<dbReference type="GO" id="GO:0004674">
    <property type="term" value="F:protein serine/threonine kinase activity"/>
    <property type="evidence" value="ECO:0007669"/>
    <property type="project" value="UniProtKB-EC"/>
</dbReference>
<dbReference type="EC" id="2.7.11.1" evidence="1"/>
<dbReference type="PROSITE" id="PS50011">
    <property type="entry name" value="PROTEIN_KINASE_DOM"/>
    <property type="match status" value="1"/>
</dbReference>
<dbReference type="PANTHER" id="PTHR11909">
    <property type="entry name" value="CASEIN KINASE-RELATED"/>
    <property type="match status" value="1"/>
</dbReference>
<organism evidence="4 5">
    <name type="scientific">Paramecium primaurelia</name>
    <dbReference type="NCBI Taxonomy" id="5886"/>
    <lineage>
        <taxon>Eukaryota</taxon>
        <taxon>Sar</taxon>
        <taxon>Alveolata</taxon>
        <taxon>Ciliophora</taxon>
        <taxon>Intramacronucleata</taxon>
        <taxon>Oligohymenophorea</taxon>
        <taxon>Peniculida</taxon>
        <taxon>Parameciidae</taxon>
        <taxon>Paramecium</taxon>
    </lineage>
</organism>
<name>A0A8S1PAC0_PARPR</name>
<accession>A0A8S1PAC0</accession>
<dbReference type="PROSITE" id="PS00108">
    <property type="entry name" value="PROTEIN_KINASE_ST"/>
    <property type="match status" value="1"/>
</dbReference>
<dbReference type="Proteomes" id="UP000688137">
    <property type="component" value="Unassembled WGS sequence"/>
</dbReference>
<keyword evidence="5" id="KW-1185">Reference proteome</keyword>
<evidence type="ECO:0000259" key="3">
    <source>
        <dbReference type="PROSITE" id="PS50011"/>
    </source>
</evidence>
<dbReference type="FunFam" id="1.10.510.10:FF:001465">
    <property type="entry name" value="Uncharacterized protein"/>
    <property type="match status" value="1"/>
</dbReference>
<evidence type="ECO:0000256" key="1">
    <source>
        <dbReference type="ARBA" id="ARBA00012513"/>
    </source>
</evidence>
<dbReference type="InterPro" id="IPR000719">
    <property type="entry name" value="Prot_kinase_dom"/>
</dbReference>